<feature type="transmembrane region" description="Helical" evidence="12">
    <location>
        <begin position="125"/>
        <end position="145"/>
    </location>
</feature>
<feature type="transmembrane region" description="Helical" evidence="12">
    <location>
        <begin position="408"/>
        <end position="429"/>
    </location>
</feature>
<gene>
    <name evidence="13" type="ORF">WN48_08442</name>
</gene>
<dbReference type="AlphaFoldDB" id="A0A310S7V0"/>
<dbReference type="Pfam" id="PF03034">
    <property type="entry name" value="PSS"/>
    <property type="match status" value="1"/>
</dbReference>
<evidence type="ECO:0000256" key="10">
    <source>
        <dbReference type="ARBA" id="ARBA00023136"/>
    </source>
</evidence>
<feature type="transmembrane region" description="Helical" evidence="12">
    <location>
        <begin position="378"/>
        <end position="396"/>
    </location>
</feature>
<feature type="transmembrane region" description="Helical" evidence="12">
    <location>
        <begin position="212"/>
        <end position="232"/>
    </location>
</feature>
<organism evidence="13 14">
    <name type="scientific">Eufriesea mexicana</name>
    <dbReference type="NCBI Taxonomy" id="516756"/>
    <lineage>
        <taxon>Eukaryota</taxon>
        <taxon>Metazoa</taxon>
        <taxon>Ecdysozoa</taxon>
        <taxon>Arthropoda</taxon>
        <taxon>Hexapoda</taxon>
        <taxon>Insecta</taxon>
        <taxon>Pterygota</taxon>
        <taxon>Neoptera</taxon>
        <taxon>Endopterygota</taxon>
        <taxon>Hymenoptera</taxon>
        <taxon>Apocrita</taxon>
        <taxon>Aculeata</taxon>
        <taxon>Apoidea</taxon>
        <taxon>Anthophila</taxon>
        <taxon>Apidae</taxon>
        <taxon>Eufriesea</taxon>
    </lineage>
</organism>
<protein>
    <recommendedName>
        <fullName evidence="12">Phosphatidylserine synthase</fullName>
        <ecNumber evidence="12">2.7.8.29</ecNumber>
    </recommendedName>
    <alternativeName>
        <fullName evidence="12">Serine-exchange enzyme</fullName>
    </alternativeName>
</protein>
<accession>A0A310S7V0</accession>
<comment type="subcellular location">
    <subcellularLocation>
        <location evidence="1 12">Endoplasmic reticulum membrane</location>
        <topology evidence="1 12">Multi-pass membrane protein</topology>
    </subcellularLocation>
</comment>
<dbReference type="UniPathway" id="UPA00948"/>
<dbReference type="PANTHER" id="PTHR15362:SF15">
    <property type="entry name" value="PHOSPHATIDYLSERINE SYNTHASE 1"/>
    <property type="match status" value="1"/>
</dbReference>
<evidence type="ECO:0000256" key="4">
    <source>
        <dbReference type="ARBA" id="ARBA00008671"/>
    </source>
</evidence>
<feature type="transmembrane region" description="Helical" evidence="12">
    <location>
        <begin position="238"/>
        <end position="258"/>
    </location>
</feature>
<keyword evidence="8 12" id="KW-1133">Transmembrane helix</keyword>
<evidence type="ECO:0000256" key="11">
    <source>
        <dbReference type="ARBA" id="ARBA00023264"/>
    </source>
</evidence>
<keyword evidence="9 12" id="KW-0443">Lipid metabolism</keyword>
<comment type="catalytic activity">
    <reaction evidence="12">
        <text>a 1,2-diacyl-sn-glycero-3-phosphoethanolamine + L-serine = a 1,2-diacyl-sn-glycero-3-phospho-L-serine + ethanolamine</text>
        <dbReference type="Rhea" id="RHEA:27606"/>
        <dbReference type="ChEBI" id="CHEBI:33384"/>
        <dbReference type="ChEBI" id="CHEBI:57262"/>
        <dbReference type="ChEBI" id="CHEBI:57603"/>
        <dbReference type="ChEBI" id="CHEBI:64612"/>
        <dbReference type="EC" id="2.7.8.29"/>
    </reaction>
</comment>
<feature type="transmembrane region" description="Helical" evidence="12">
    <location>
        <begin position="307"/>
        <end position="324"/>
    </location>
</feature>
<evidence type="ECO:0000256" key="12">
    <source>
        <dbReference type="RuleBase" id="RU368094"/>
    </source>
</evidence>
<keyword evidence="14" id="KW-1185">Reference proteome</keyword>
<feature type="transmembrane region" description="Helical" evidence="12">
    <location>
        <begin position="344"/>
        <end position="366"/>
    </location>
</feature>
<keyword evidence="6 12" id="KW-0812">Transmembrane</keyword>
<feature type="transmembrane region" description="Helical" evidence="12">
    <location>
        <begin position="61"/>
        <end position="82"/>
    </location>
</feature>
<comment type="pathway">
    <text evidence="2 12">Phospholipid metabolism; phosphatidylserine biosynthesis.</text>
</comment>
<comment type="similarity">
    <text evidence="4 12">Belongs to the phosphatidyl serine synthase family.</text>
</comment>
<evidence type="ECO:0000256" key="6">
    <source>
        <dbReference type="ARBA" id="ARBA00022692"/>
    </source>
</evidence>
<evidence type="ECO:0000256" key="3">
    <source>
        <dbReference type="ARBA" id="ARBA00005189"/>
    </source>
</evidence>
<evidence type="ECO:0000313" key="14">
    <source>
        <dbReference type="Proteomes" id="UP000250275"/>
    </source>
</evidence>
<keyword evidence="12" id="KW-0594">Phospholipid biosynthesis</keyword>
<comment type="function">
    <text evidence="12">Catalyzes a base-exchange reaction in which the polar head group of phosphatidylethanolamine (PE) is replaced by L-serine.</text>
</comment>
<keyword evidence="10 12" id="KW-0472">Membrane</keyword>
<evidence type="ECO:0000256" key="8">
    <source>
        <dbReference type="ARBA" id="ARBA00022989"/>
    </source>
</evidence>
<dbReference type="EC" id="2.7.8.29" evidence="12"/>
<dbReference type="GO" id="GO:0005789">
    <property type="term" value="C:endoplasmic reticulum membrane"/>
    <property type="evidence" value="ECO:0007669"/>
    <property type="project" value="UniProtKB-SubCell"/>
</dbReference>
<comment type="pathway">
    <text evidence="3">Lipid metabolism.</text>
</comment>
<evidence type="ECO:0000256" key="1">
    <source>
        <dbReference type="ARBA" id="ARBA00004477"/>
    </source>
</evidence>
<keyword evidence="7 12" id="KW-0256">Endoplasmic reticulum</keyword>
<evidence type="ECO:0000256" key="7">
    <source>
        <dbReference type="ARBA" id="ARBA00022824"/>
    </source>
</evidence>
<dbReference type="GO" id="GO:0106245">
    <property type="term" value="F:L-serine-phosphatidylethanolamine phosphatidyltransferase activity"/>
    <property type="evidence" value="ECO:0007669"/>
    <property type="project" value="UniProtKB-UniRule"/>
</dbReference>
<keyword evidence="5 12" id="KW-0808">Transferase</keyword>
<evidence type="ECO:0000256" key="5">
    <source>
        <dbReference type="ARBA" id="ARBA00022679"/>
    </source>
</evidence>
<evidence type="ECO:0000256" key="9">
    <source>
        <dbReference type="ARBA" id="ARBA00023098"/>
    </source>
</evidence>
<feature type="transmembrane region" description="Helical" evidence="12">
    <location>
        <begin position="94"/>
        <end position="113"/>
    </location>
</feature>
<name>A0A310S7V0_9HYME</name>
<keyword evidence="11 12" id="KW-1208">Phospholipid metabolism</keyword>
<dbReference type="GO" id="GO:0006659">
    <property type="term" value="P:phosphatidylserine biosynthetic process"/>
    <property type="evidence" value="ECO:0007669"/>
    <property type="project" value="UniProtKB-UniRule"/>
</dbReference>
<evidence type="ECO:0000256" key="2">
    <source>
        <dbReference type="ARBA" id="ARBA00004916"/>
    </source>
</evidence>
<evidence type="ECO:0000313" key="13">
    <source>
        <dbReference type="EMBL" id="OAD54022.1"/>
    </source>
</evidence>
<keyword evidence="12" id="KW-0444">Lipid biosynthesis</keyword>
<dbReference type="PANTHER" id="PTHR15362">
    <property type="entry name" value="PHOSPHATIDYLINOSITOL SYNTHASE"/>
    <property type="match status" value="1"/>
</dbReference>
<dbReference type="EMBL" id="KQ765234">
    <property type="protein sequence ID" value="OAD54022.1"/>
    <property type="molecule type" value="Genomic_DNA"/>
</dbReference>
<proteinExistence type="inferred from homology"/>
<sequence>MTTNEESVDDSLLERLVKNDENKVVNCRSSADNIEGYNLRHGTDSFPNINERPVDDISIEFFYKPHSITLLLISIGAVIYSVFTRNTTNVEDNIWAGILCIIFFFLIISILTFPNGPFTRPHPVVWRLVFGCSVLYLMGLLFMLFQDYETVRKIFVWIDPGLASFHIDMDKEYGVNCSEITFEKIWNHLDVFALAHFLGWTFKAILIRHLGILWAISIMWEVTEIAFAHLLPNFVECWWDAFILDVIVCNGLGIWVGLKICSLLEMREYKWVSILDIESTTGKLKRAMLQFTPGSWTAVRWLDPTCTYMRFVALCQLVIFWQVSELNTFFLKHVYEFPPSHPFVVTRLILVGVIVAPSVRQYYMYVTDPTCSRVGTQCWVYGAIMVTEALLCIRHGAALFEHTQALNILLWLLCQSLVSVLCVYGCVLWHRYFETEKKTTSKQCITQLEYSHLDVTLSSAQFIIGRLSFGLMTIAIDLCCRGHGLLYKICGKEAIMNKSTARNDRFGINVG</sequence>
<reference evidence="13 14" key="1">
    <citation type="submission" date="2015-07" db="EMBL/GenBank/DDBJ databases">
        <title>The genome of Eufriesea mexicana.</title>
        <authorList>
            <person name="Pan H."/>
            <person name="Kapheim K."/>
        </authorList>
    </citation>
    <scope>NUCLEOTIDE SEQUENCE [LARGE SCALE GENOMIC DNA]</scope>
    <source>
        <strain evidence="13">0111107269</strain>
        <tissue evidence="13">Whole body</tissue>
    </source>
</reference>
<dbReference type="InterPro" id="IPR004277">
    <property type="entry name" value="PSS"/>
</dbReference>
<dbReference type="Proteomes" id="UP000250275">
    <property type="component" value="Unassembled WGS sequence"/>
</dbReference>
<dbReference type="OrthoDB" id="10265393at2759"/>